<keyword evidence="6 10" id="KW-0808">Transferase</keyword>
<dbReference type="NCBIfam" id="TIGR00046">
    <property type="entry name" value="RsmE family RNA methyltransferase"/>
    <property type="match status" value="1"/>
</dbReference>
<evidence type="ECO:0000256" key="9">
    <source>
        <dbReference type="ARBA" id="ARBA00047944"/>
    </source>
</evidence>
<comment type="function">
    <text evidence="8 10">Specifically methylates the N3 position of the uracil ring of uridine 1498 (m3U1498) in 16S rRNA. Acts on the fully assembled 30S ribosomal subunit.</text>
</comment>
<evidence type="ECO:0000256" key="10">
    <source>
        <dbReference type="PIRNR" id="PIRNR015601"/>
    </source>
</evidence>
<name>A0A4R9IEQ4_9LEPT</name>
<dbReference type="OrthoDB" id="344692at2"/>
<comment type="caution">
    <text evidence="12">The sequence shown here is derived from an EMBL/GenBank/DDBJ whole genome shotgun (WGS) entry which is preliminary data.</text>
</comment>
<evidence type="ECO:0000313" key="13">
    <source>
        <dbReference type="Proteomes" id="UP000298009"/>
    </source>
</evidence>
<comment type="catalytic activity">
    <reaction evidence="9 10">
        <text>uridine(1498) in 16S rRNA + S-adenosyl-L-methionine = N(3)-methyluridine(1498) in 16S rRNA + S-adenosyl-L-homocysteine + H(+)</text>
        <dbReference type="Rhea" id="RHEA:42920"/>
        <dbReference type="Rhea" id="RHEA-COMP:10283"/>
        <dbReference type="Rhea" id="RHEA-COMP:10284"/>
        <dbReference type="ChEBI" id="CHEBI:15378"/>
        <dbReference type="ChEBI" id="CHEBI:57856"/>
        <dbReference type="ChEBI" id="CHEBI:59789"/>
        <dbReference type="ChEBI" id="CHEBI:65315"/>
        <dbReference type="ChEBI" id="CHEBI:74502"/>
        <dbReference type="EC" id="2.1.1.193"/>
    </reaction>
</comment>
<dbReference type="InterPro" id="IPR029028">
    <property type="entry name" value="Alpha/beta_knot_MTases"/>
</dbReference>
<evidence type="ECO:0000256" key="4">
    <source>
        <dbReference type="ARBA" id="ARBA00022552"/>
    </source>
</evidence>
<dbReference type="EMBL" id="RQFK01000011">
    <property type="protein sequence ID" value="TGK86789.1"/>
    <property type="molecule type" value="Genomic_DNA"/>
</dbReference>
<dbReference type="Pfam" id="PF04452">
    <property type="entry name" value="Methyltrans_RNA"/>
    <property type="match status" value="1"/>
</dbReference>
<dbReference type="SUPFAM" id="SSF75217">
    <property type="entry name" value="alpha/beta knot"/>
    <property type="match status" value="1"/>
</dbReference>
<accession>A0A4R9IEQ4</accession>
<dbReference type="PANTHER" id="PTHR30027:SF3">
    <property type="entry name" value="16S RRNA (URACIL(1498)-N(3))-METHYLTRANSFERASE"/>
    <property type="match status" value="1"/>
</dbReference>
<evidence type="ECO:0000256" key="8">
    <source>
        <dbReference type="ARBA" id="ARBA00025699"/>
    </source>
</evidence>
<dbReference type="Gene3D" id="3.40.1280.10">
    <property type="match status" value="1"/>
</dbReference>
<evidence type="ECO:0000256" key="1">
    <source>
        <dbReference type="ARBA" id="ARBA00004496"/>
    </source>
</evidence>
<evidence type="ECO:0000256" key="5">
    <source>
        <dbReference type="ARBA" id="ARBA00022603"/>
    </source>
</evidence>
<keyword evidence="13" id="KW-1185">Reference proteome</keyword>
<evidence type="ECO:0000256" key="3">
    <source>
        <dbReference type="ARBA" id="ARBA00022490"/>
    </source>
</evidence>
<dbReference type="InterPro" id="IPR006700">
    <property type="entry name" value="RsmE"/>
</dbReference>
<evidence type="ECO:0000256" key="6">
    <source>
        <dbReference type="ARBA" id="ARBA00022679"/>
    </source>
</evidence>
<evidence type="ECO:0000259" key="11">
    <source>
        <dbReference type="Pfam" id="PF04452"/>
    </source>
</evidence>
<dbReference type="GO" id="GO:0070475">
    <property type="term" value="P:rRNA base methylation"/>
    <property type="evidence" value="ECO:0007669"/>
    <property type="project" value="TreeGrafter"/>
</dbReference>
<keyword evidence="3 10" id="KW-0963">Cytoplasm</keyword>
<keyword evidence="7 10" id="KW-0949">S-adenosyl-L-methionine</keyword>
<keyword evidence="5 10" id="KW-0489">Methyltransferase</keyword>
<dbReference type="Proteomes" id="UP000298009">
    <property type="component" value="Unassembled WGS sequence"/>
</dbReference>
<comment type="similarity">
    <text evidence="2 10">Belongs to the RNA methyltransferase RsmE family.</text>
</comment>
<reference evidence="12" key="1">
    <citation type="journal article" date="2019" name="PLoS Negl. Trop. Dis.">
        <title>Revisiting the worldwide diversity of Leptospira species in the environment.</title>
        <authorList>
            <person name="Vincent A.T."/>
            <person name="Schiettekatte O."/>
            <person name="Bourhy P."/>
            <person name="Veyrier F.J."/>
            <person name="Picardeau M."/>
        </authorList>
    </citation>
    <scope>NUCLEOTIDE SEQUENCE [LARGE SCALE GENOMIC DNA]</scope>
    <source>
        <strain evidence="12">201800287</strain>
    </source>
</reference>
<protein>
    <recommendedName>
        <fullName evidence="10">Ribosomal RNA small subunit methyltransferase E</fullName>
        <ecNumber evidence="10">2.1.1.193</ecNumber>
    </recommendedName>
</protein>
<evidence type="ECO:0000256" key="2">
    <source>
        <dbReference type="ARBA" id="ARBA00005528"/>
    </source>
</evidence>
<dbReference type="PANTHER" id="PTHR30027">
    <property type="entry name" value="RIBOSOMAL RNA SMALL SUBUNIT METHYLTRANSFERASE E"/>
    <property type="match status" value="1"/>
</dbReference>
<dbReference type="GO" id="GO:0005737">
    <property type="term" value="C:cytoplasm"/>
    <property type="evidence" value="ECO:0007669"/>
    <property type="project" value="UniProtKB-SubCell"/>
</dbReference>
<feature type="domain" description="Ribosomal RNA small subunit methyltransferase E methyltransferase" evidence="11">
    <location>
        <begin position="74"/>
        <end position="235"/>
    </location>
</feature>
<gene>
    <name evidence="12" type="ORF">EHQ24_04075</name>
</gene>
<dbReference type="GO" id="GO:0070042">
    <property type="term" value="F:rRNA (uridine-N3-)-methyltransferase activity"/>
    <property type="evidence" value="ECO:0007669"/>
    <property type="project" value="TreeGrafter"/>
</dbReference>
<dbReference type="RefSeq" id="WP_135600412.1">
    <property type="nucleotide sequence ID" value="NZ_RQFK01000011.1"/>
</dbReference>
<organism evidence="12 13">
    <name type="scientific">Leptospira noumeaensis</name>
    <dbReference type="NCBI Taxonomy" id="2484964"/>
    <lineage>
        <taxon>Bacteria</taxon>
        <taxon>Pseudomonadati</taxon>
        <taxon>Spirochaetota</taxon>
        <taxon>Spirochaetia</taxon>
        <taxon>Leptospirales</taxon>
        <taxon>Leptospiraceae</taxon>
        <taxon>Leptospira</taxon>
    </lineage>
</organism>
<keyword evidence="4 10" id="KW-0698">rRNA processing</keyword>
<dbReference type="AlphaFoldDB" id="A0A4R9IEQ4"/>
<dbReference type="PIRSF" id="PIRSF015601">
    <property type="entry name" value="MTase_slr0722"/>
    <property type="match status" value="1"/>
</dbReference>
<comment type="subcellular location">
    <subcellularLocation>
        <location evidence="1 10">Cytoplasm</location>
    </subcellularLocation>
</comment>
<sequence length="242" mass="27722">MNWILVYEEELNSNHLVQLTDERHTHIRTILKKDKGEKIQVVIPSSGNYLFQIQDISDSSTTLEKLNYLPDVLKPLSIHTFFSLPRPQTGKKLLHLSGAYGVDSVYFYATESKNKEYWTSPVYVKDTLSYLETGLIQTGNYKLPKIQLAQSSPWKTFLKTWKGKVFVLDREGENHSSVLLEFANAADNDNPVFVFGSESGWKPDDLLFFKECGFKTVSLGQINLRTEFAYSALLHQLFSIKN</sequence>
<proteinExistence type="inferred from homology"/>
<dbReference type="InterPro" id="IPR046886">
    <property type="entry name" value="RsmE_MTase_dom"/>
</dbReference>
<evidence type="ECO:0000313" key="12">
    <source>
        <dbReference type="EMBL" id="TGK86789.1"/>
    </source>
</evidence>
<evidence type="ECO:0000256" key="7">
    <source>
        <dbReference type="ARBA" id="ARBA00022691"/>
    </source>
</evidence>
<dbReference type="InterPro" id="IPR029026">
    <property type="entry name" value="tRNA_m1G_MTases_N"/>
</dbReference>
<dbReference type="EC" id="2.1.1.193" evidence="10"/>